<protein>
    <recommendedName>
        <fullName evidence="1">Biotin-protein ligase N-terminal domain-containing protein</fullName>
    </recommendedName>
</protein>
<evidence type="ECO:0000313" key="3">
    <source>
        <dbReference type="Proteomes" id="UP000243579"/>
    </source>
</evidence>
<accession>A0A1V9ZS16</accession>
<gene>
    <name evidence="2" type="ORF">ACHHYP_02836</name>
</gene>
<dbReference type="EMBL" id="JNBR01000025">
    <property type="protein sequence ID" value="OQS00741.1"/>
    <property type="molecule type" value="Genomic_DNA"/>
</dbReference>
<evidence type="ECO:0000313" key="2">
    <source>
        <dbReference type="EMBL" id="OQS00741.1"/>
    </source>
</evidence>
<dbReference type="InterPro" id="IPR029062">
    <property type="entry name" value="Class_I_gatase-like"/>
</dbReference>
<name>A0A1V9ZS16_ACHHY</name>
<keyword evidence="3" id="KW-1185">Reference proteome</keyword>
<dbReference type="InterPro" id="IPR019197">
    <property type="entry name" value="Biotin-prot_ligase_N"/>
</dbReference>
<dbReference type="STRING" id="1202772.A0A1V9ZS16"/>
<comment type="caution">
    <text evidence="2">The sequence shown here is derived from an EMBL/GenBank/DDBJ whole genome shotgun (WGS) entry which is preliminary data.</text>
</comment>
<dbReference type="Proteomes" id="UP000243579">
    <property type="component" value="Unassembled WGS sequence"/>
</dbReference>
<dbReference type="Pfam" id="PF09825">
    <property type="entry name" value="BPL_N"/>
    <property type="match status" value="1"/>
</dbReference>
<dbReference type="AlphaFoldDB" id="A0A1V9ZS16"/>
<dbReference type="OrthoDB" id="10250105at2759"/>
<reference evidence="2 3" key="1">
    <citation type="journal article" date="2014" name="Genome Biol. Evol.">
        <title>The secreted proteins of Achlya hypogyna and Thraustotheca clavata identify the ancestral oomycete secretome and reveal gene acquisitions by horizontal gene transfer.</title>
        <authorList>
            <person name="Misner I."/>
            <person name="Blouin N."/>
            <person name="Leonard G."/>
            <person name="Richards T.A."/>
            <person name="Lane C.E."/>
        </authorList>
    </citation>
    <scope>NUCLEOTIDE SEQUENCE [LARGE SCALE GENOMIC DNA]</scope>
    <source>
        <strain evidence="2 3">ATCC 48635</strain>
    </source>
</reference>
<evidence type="ECO:0000259" key="1">
    <source>
        <dbReference type="Pfam" id="PF09825"/>
    </source>
</evidence>
<proteinExistence type="predicted"/>
<dbReference type="SUPFAM" id="SSF52317">
    <property type="entry name" value="Class I glutamine amidotransferase-like"/>
    <property type="match status" value="1"/>
</dbReference>
<organism evidence="2 3">
    <name type="scientific">Achlya hypogyna</name>
    <name type="common">Oomycete</name>
    <name type="synonym">Protoachlya hypogyna</name>
    <dbReference type="NCBI Taxonomy" id="1202772"/>
    <lineage>
        <taxon>Eukaryota</taxon>
        <taxon>Sar</taxon>
        <taxon>Stramenopiles</taxon>
        <taxon>Oomycota</taxon>
        <taxon>Saprolegniomycetes</taxon>
        <taxon>Saprolegniales</taxon>
        <taxon>Achlyaceae</taxon>
        <taxon>Achlya</taxon>
    </lineage>
</organism>
<feature type="domain" description="Biotin-protein ligase N-terminal" evidence="1">
    <location>
        <begin position="60"/>
        <end position="109"/>
    </location>
</feature>
<sequence length="244" mass="26652">MTPFFERAVVFLNPKADIPECSFAAADMLRAAGVADVRIVSMEAIPRELDRLTVQERAWTLYVQPGGGDDVDASFAAFFRNNKKLRPAVQNFVASGGVYLGICLGAYAAGVEQFDLVHDKDHGPFFSFDELDDDVARILSIDVDGVRYETYHQGGPDLSPMLAVGAEPFGAYVHRAGAPVGVILPYWKNGYGTVGLLSPHFEATVDWDDAERGRRVSDCSMPAKQFLHRLAQVATSNRAMGFST</sequence>